<evidence type="ECO:0000256" key="1">
    <source>
        <dbReference type="SAM" id="Coils"/>
    </source>
</evidence>
<comment type="caution">
    <text evidence="2">The sequence shown here is derived from an EMBL/GenBank/DDBJ whole genome shotgun (WGS) entry which is preliminary data.</text>
</comment>
<dbReference type="AlphaFoldDB" id="A0A1Y2I0T2"/>
<protein>
    <submittedName>
        <fullName evidence="2">Uncharacterized protein</fullName>
    </submittedName>
</protein>
<feature type="coiled-coil region" evidence="1">
    <location>
        <begin position="100"/>
        <end position="127"/>
    </location>
</feature>
<sequence length="371" mass="41006">MADTHDELRQFFGDPWTAFETENMLVTMLLQDAAEIGPTLDFLISAAFSDTPSASSLRSRAQFRILSALHRIFKLLRHDTAGPVRHVVPPAATDDSRASYAHKQEQVSTLGEQLEQIEANMQQLRQYMDQRAQGWIQVLVAAVSSRRLAGDAAWVGLVALLKDWIRYTRSRRMDEHQRVPAFDVVLVCIPEASRIAVESNSAPLARKLISLIRALISSIRLGLPLKVIHNTCGSALTTLSRFCNTSWTSDDGDPCEIIIEQASVDPDCRALLIIAHLELALSLALNTSTDAPCPTCSYASDKPSGPFPPTAALNLMSVNDKHLVHFLLAHLALSQIVIPARQFPRAESQLPRSHLPSCFIASLTLFWVTIQ</sequence>
<keyword evidence="3" id="KW-1185">Reference proteome</keyword>
<accession>A0A1Y2I0T2</accession>
<proteinExistence type="predicted"/>
<dbReference type="Proteomes" id="UP000193411">
    <property type="component" value="Unassembled WGS sequence"/>
</dbReference>
<evidence type="ECO:0000313" key="3">
    <source>
        <dbReference type="Proteomes" id="UP000193411"/>
    </source>
</evidence>
<keyword evidence="1" id="KW-0175">Coiled coil</keyword>
<gene>
    <name evidence="2" type="ORF">BCR44DRAFT_1250171</name>
</gene>
<evidence type="ECO:0000313" key="2">
    <source>
        <dbReference type="EMBL" id="ORZ39581.1"/>
    </source>
</evidence>
<name>A0A1Y2I0T2_9FUNG</name>
<organism evidence="2 3">
    <name type="scientific">Catenaria anguillulae PL171</name>
    <dbReference type="NCBI Taxonomy" id="765915"/>
    <lineage>
        <taxon>Eukaryota</taxon>
        <taxon>Fungi</taxon>
        <taxon>Fungi incertae sedis</taxon>
        <taxon>Blastocladiomycota</taxon>
        <taxon>Blastocladiomycetes</taxon>
        <taxon>Blastocladiales</taxon>
        <taxon>Catenariaceae</taxon>
        <taxon>Catenaria</taxon>
    </lineage>
</organism>
<dbReference type="EMBL" id="MCFL01000005">
    <property type="protein sequence ID" value="ORZ39581.1"/>
    <property type="molecule type" value="Genomic_DNA"/>
</dbReference>
<reference evidence="2 3" key="1">
    <citation type="submission" date="2016-07" db="EMBL/GenBank/DDBJ databases">
        <title>Pervasive Adenine N6-methylation of Active Genes in Fungi.</title>
        <authorList>
            <consortium name="DOE Joint Genome Institute"/>
            <person name="Mondo S.J."/>
            <person name="Dannebaum R.O."/>
            <person name="Kuo R.C."/>
            <person name="Labutti K."/>
            <person name="Haridas S."/>
            <person name="Kuo A."/>
            <person name="Salamov A."/>
            <person name="Ahrendt S.R."/>
            <person name="Lipzen A."/>
            <person name="Sullivan W."/>
            <person name="Andreopoulos W.B."/>
            <person name="Clum A."/>
            <person name="Lindquist E."/>
            <person name="Daum C."/>
            <person name="Ramamoorthy G.K."/>
            <person name="Gryganskyi A."/>
            <person name="Culley D."/>
            <person name="Magnuson J.K."/>
            <person name="James T.Y."/>
            <person name="O'Malley M.A."/>
            <person name="Stajich J.E."/>
            <person name="Spatafora J.W."/>
            <person name="Visel A."/>
            <person name="Grigoriev I.V."/>
        </authorList>
    </citation>
    <scope>NUCLEOTIDE SEQUENCE [LARGE SCALE GENOMIC DNA]</scope>
    <source>
        <strain evidence="2 3">PL171</strain>
    </source>
</reference>